<dbReference type="OrthoDB" id="2501611at2759"/>
<reference evidence="2" key="1">
    <citation type="submission" date="2013-11" db="EMBL/GenBank/DDBJ databases">
        <title>Genome sequence of the fusiform rust pathogen reveals effectors for host alternation and coevolution with pine.</title>
        <authorList>
            <consortium name="DOE Joint Genome Institute"/>
            <person name="Smith K."/>
            <person name="Pendleton A."/>
            <person name="Kubisiak T."/>
            <person name="Anderson C."/>
            <person name="Salamov A."/>
            <person name="Aerts A."/>
            <person name="Riley R."/>
            <person name="Clum A."/>
            <person name="Lindquist E."/>
            <person name="Ence D."/>
            <person name="Campbell M."/>
            <person name="Kronenberg Z."/>
            <person name="Feau N."/>
            <person name="Dhillon B."/>
            <person name="Hamelin R."/>
            <person name="Burleigh J."/>
            <person name="Smith J."/>
            <person name="Yandell M."/>
            <person name="Nelson C."/>
            <person name="Grigoriev I."/>
            <person name="Davis J."/>
        </authorList>
    </citation>
    <scope>NUCLEOTIDE SEQUENCE</scope>
    <source>
        <strain evidence="2">G11</strain>
    </source>
</reference>
<gene>
    <name evidence="2" type="ORF">CROQUDRAFT_670237</name>
</gene>
<accession>A0A9P6NPQ9</accession>
<dbReference type="AlphaFoldDB" id="A0A9P6NPQ9"/>
<evidence type="ECO:0000313" key="3">
    <source>
        <dbReference type="Proteomes" id="UP000886653"/>
    </source>
</evidence>
<sequence>MSQFDSRTIKQQPSICKFLTKEPIPILKASLIIKEEWTIETLIKKINEIILNETNESKYLECLLNMNPTHKLVIEQFDFRLPKTETCEIIDLNNLIEVKMIPLLLLDNNNDDDNHQDELIEVDQPIIEPNTYKSSTLPSSLSSGQRSPTLPLQIHRSFTLTLPPSSTDEEEELIEQNQNLSPKPEYNDHSSPIPWVRSHLPGFRKCAPGHYDEMITNQIHQSSNSKSRLIKTSSKSRSNQPILSTSNCKNHQKSRTSINSLKSKALINSTFNCVSIPSSKVQSLPKRRKQISLSSLSNTKIISTSNLKSKSRFSLPNHFNNEIRSSKRLIYEIYNYDLKFKMASKQGPIRYPCKSNGINPKMTIKNLFKYLNLKLNQSWKIKIGEQVWINNYDFKNCQNLNQKINHHQIDQDGNLIINDWNLNLIELGVIPCGIEGYKNSPKIEIIRNWDL</sequence>
<protein>
    <submittedName>
        <fullName evidence="2">Uncharacterized protein</fullName>
    </submittedName>
</protein>
<evidence type="ECO:0000256" key="1">
    <source>
        <dbReference type="SAM" id="MobiDB-lite"/>
    </source>
</evidence>
<proteinExistence type="predicted"/>
<comment type="caution">
    <text evidence="2">The sequence shown here is derived from an EMBL/GenBank/DDBJ whole genome shotgun (WGS) entry which is preliminary data.</text>
</comment>
<keyword evidence="3" id="KW-1185">Reference proteome</keyword>
<feature type="region of interest" description="Disordered" evidence="1">
    <location>
        <begin position="163"/>
        <end position="191"/>
    </location>
</feature>
<feature type="region of interest" description="Disordered" evidence="1">
    <location>
        <begin position="218"/>
        <end position="253"/>
    </location>
</feature>
<dbReference type="EMBL" id="MU167242">
    <property type="protein sequence ID" value="KAG0147963.1"/>
    <property type="molecule type" value="Genomic_DNA"/>
</dbReference>
<name>A0A9P6NPQ9_9BASI</name>
<dbReference type="Proteomes" id="UP000886653">
    <property type="component" value="Unassembled WGS sequence"/>
</dbReference>
<organism evidence="2 3">
    <name type="scientific">Cronartium quercuum f. sp. fusiforme G11</name>
    <dbReference type="NCBI Taxonomy" id="708437"/>
    <lineage>
        <taxon>Eukaryota</taxon>
        <taxon>Fungi</taxon>
        <taxon>Dikarya</taxon>
        <taxon>Basidiomycota</taxon>
        <taxon>Pucciniomycotina</taxon>
        <taxon>Pucciniomycetes</taxon>
        <taxon>Pucciniales</taxon>
        <taxon>Coleosporiaceae</taxon>
        <taxon>Cronartium</taxon>
    </lineage>
</organism>
<evidence type="ECO:0000313" key="2">
    <source>
        <dbReference type="EMBL" id="KAG0147963.1"/>
    </source>
</evidence>